<organism evidence="1 2">
    <name type="scientific">Actinoplanes cyaneus</name>
    <dbReference type="NCBI Taxonomy" id="52696"/>
    <lineage>
        <taxon>Bacteria</taxon>
        <taxon>Bacillati</taxon>
        <taxon>Actinomycetota</taxon>
        <taxon>Actinomycetes</taxon>
        <taxon>Micromonosporales</taxon>
        <taxon>Micromonosporaceae</taxon>
        <taxon>Actinoplanes</taxon>
    </lineage>
</organism>
<dbReference type="Proteomes" id="UP000619479">
    <property type="component" value="Unassembled WGS sequence"/>
</dbReference>
<proteinExistence type="predicted"/>
<reference evidence="1" key="1">
    <citation type="submission" date="2021-01" db="EMBL/GenBank/DDBJ databases">
        <title>Whole genome shotgun sequence of Actinoplanes cyaneus NBRC 14990.</title>
        <authorList>
            <person name="Komaki H."/>
            <person name="Tamura T."/>
        </authorList>
    </citation>
    <scope>NUCLEOTIDE SEQUENCE</scope>
    <source>
        <strain evidence="1">NBRC 14990</strain>
    </source>
</reference>
<protein>
    <submittedName>
        <fullName evidence="1">Uncharacterized protein</fullName>
    </submittedName>
</protein>
<keyword evidence="2" id="KW-1185">Reference proteome</keyword>
<gene>
    <name evidence="1" type="ORF">Acy02nite_08670</name>
</gene>
<name>A0A919ID04_9ACTN</name>
<comment type="caution">
    <text evidence="1">The sequence shown here is derived from an EMBL/GenBank/DDBJ whole genome shotgun (WGS) entry which is preliminary data.</text>
</comment>
<dbReference type="AlphaFoldDB" id="A0A919ID04"/>
<evidence type="ECO:0000313" key="1">
    <source>
        <dbReference type="EMBL" id="GID62986.1"/>
    </source>
</evidence>
<dbReference type="EMBL" id="BOMH01000006">
    <property type="protein sequence ID" value="GID62986.1"/>
    <property type="molecule type" value="Genomic_DNA"/>
</dbReference>
<evidence type="ECO:0000313" key="2">
    <source>
        <dbReference type="Proteomes" id="UP000619479"/>
    </source>
</evidence>
<sequence>MKVPPGEAAGAADTGDAGTAISAAARAVIVKGMRTTRTLRLPSIGRNLGYSQVA</sequence>
<accession>A0A919ID04</accession>